<gene>
    <name evidence="2" type="ORF">NQ314_020645</name>
</gene>
<sequence>MHKKSVTSDATSQPESKSSEQSTEKAGGSLGDSKEGEKESGDGSSRLVSLCLHFDKDHLICKKNSSKMLPII</sequence>
<evidence type="ECO:0000313" key="3">
    <source>
        <dbReference type="Proteomes" id="UP001162156"/>
    </source>
</evidence>
<accession>A0AAV8WJ70</accession>
<evidence type="ECO:0000313" key="2">
    <source>
        <dbReference type="EMBL" id="KAJ8926799.1"/>
    </source>
</evidence>
<dbReference type="Proteomes" id="UP001162156">
    <property type="component" value="Unassembled WGS sequence"/>
</dbReference>
<feature type="compositionally biased region" description="Polar residues" evidence="1">
    <location>
        <begin position="7"/>
        <end position="21"/>
    </location>
</feature>
<proteinExistence type="predicted"/>
<feature type="compositionally biased region" description="Basic and acidic residues" evidence="1">
    <location>
        <begin position="32"/>
        <end position="41"/>
    </location>
</feature>
<keyword evidence="3" id="KW-1185">Reference proteome</keyword>
<reference evidence="2" key="1">
    <citation type="journal article" date="2023" name="Insect Mol. Biol.">
        <title>Genome sequencing provides insights into the evolution of gene families encoding plant cell wall-degrading enzymes in longhorned beetles.</title>
        <authorList>
            <person name="Shin N.R."/>
            <person name="Okamura Y."/>
            <person name="Kirsch R."/>
            <person name="Pauchet Y."/>
        </authorList>
    </citation>
    <scope>NUCLEOTIDE SEQUENCE</scope>
    <source>
        <strain evidence="2">RBIC_L_NR</strain>
    </source>
</reference>
<feature type="region of interest" description="Disordered" evidence="1">
    <location>
        <begin position="1"/>
        <end position="45"/>
    </location>
</feature>
<protein>
    <submittedName>
        <fullName evidence="2">Uncharacterized protein</fullName>
    </submittedName>
</protein>
<evidence type="ECO:0000256" key="1">
    <source>
        <dbReference type="SAM" id="MobiDB-lite"/>
    </source>
</evidence>
<comment type="caution">
    <text evidence="2">The sequence shown here is derived from an EMBL/GenBank/DDBJ whole genome shotgun (WGS) entry which is preliminary data.</text>
</comment>
<organism evidence="2 3">
    <name type="scientific">Rhamnusium bicolor</name>
    <dbReference type="NCBI Taxonomy" id="1586634"/>
    <lineage>
        <taxon>Eukaryota</taxon>
        <taxon>Metazoa</taxon>
        <taxon>Ecdysozoa</taxon>
        <taxon>Arthropoda</taxon>
        <taxon>Hexapoda</taxon>
        <taxon>Insecta</taxon>
        <taxon>Pterygota</taxon>
        <taxon>Neoptera</taxon>
        <taxon>Endopterygota</taxon>
        <taxon>Coleoptera</taxon>
        <taxon>Polyphaga</taxon>
        <taxon>Cucujiformia</taxon>
        <taxon>Chrysomeloidea</taxon>
        <taxon>Cerambycidae</taxon>
        <taxon>Lepturinae</taxon>
        <taxon>Rhagiini</taxon>
        <taxon>Rhamnusium</taxon>
    </lineage>
</organism>
<dbReference type="AlphaFoldDB" id="A0AAV8WJ70"/>
<dbReference type="EMBL" id="JANEYF010005770">
    <property type="protein sequence ID" value="KAJ8926799.1"/>
    <property type="molecule type" value="Genomic_DNA"/>
</dbReference>
<name>A0AAV8WJ70_9CUCU</name>